<evidence type="ECO:0000313" key="3">
    <source>
        <dbReference type="Proteomes" id="UP001363151"/>
    </source>
</evidence>
<evidence type="ECO:0000256" key="1">
    <source>
        <dbReference type="SAM" id="MobiDB-lite"/>
    </source>
</evidence>
<name>A0ABR1FQI7_AURAN</name>
<gene>
    <name evidence="2" type="ORF">SO694_00067183</name>
</gene>
<feature type="region of interest" description="Disordered" evidence="1">
    <location>
        <begin position="154"/>
        <end position="177"/>
    </location>
</feature>
<proteinExistence type="predicted"/>
<dbReference type="EMBL" id="JBBJCI010000290">
    <property type="protein sequence ID" value="KAK7235761.1"/>
    <property type="molecule type" value="Genomic_DNA"/>
</dbReference>
<organism evidence="2 3">
    <name type="scientific">Aureococcus anophagefferens</name>
    <name type="common">Harmful bloom alga</name>
    <dbReference type="NCBI Taxonomy" id="44056"/>
    <lineage>
        <taxon>Eukaryota</taxon>
        <taxon>Sar</taxon>
        <taxon>Stramenopiles</taxon>
        <taxon>Ochrophyta</taxon>
        <taxon>Pelagophyceae</taxon>
        <taxon>Pelagomonadales</taxon>
        <taxon>Pelagomonadaceae</taxon>
        <taxon>Aureococcus</taxon>
    </lineage>
</organism>
<accession>A0ABR1FQI7</accession>
<feature type="compositionally biased region" description="Polar residues" evidence="1">
    <location>
        <begin position="1"/>
        <end position="20"/>
    </location>
</feature>
<sequence length="177" mass="18771">MTAAETQRSASTCGKSNASRDQPVRSIVQTSGGRSTAPPFDGRGEAAGDGAQTDFDSEAEFEFDGDGAQTNFDSEAEFEFDGDDGAAARLQAYGIDTVEKLAVVDVRDYPLVRLITGNQRPDKASTTIAKWRDIAPTFLAPRRVPRAWGHAALAEAQGGDDGRRGEVARAPQALLAP</sequence>
<feature type="region of interest" description="Disordered" evidence="1">
    <location>
        <begin position="1"/>
        <end position="53"/>
    </location>
</feature>
<evidence type="ECO:0000313" key="2">
    <source>
        <dbReference type="EMBL" id="KAK7235761.1"/>
    </source>
</evidence>
<keyword evidence="3" id="KW-1185">Reference proteome</keyword>
<reference evidence="2 3" key="1">
    <citation type="submission" date="2024-03" db="EMBL/GenBank/DDBJ databases">
        <title>Aureococcus anophagefferens CCMP1851 and Kratosvirus quantuckense: Draft genome of a second virus-susceptible host strain in the model system.</title>
        <authorList>
            <person name="Chase E."/>
            <person name="Truchon A.R."/>
            <person name="Schepens W."/>
            <person name="Wilhelm S.W."/>
        </authorList>
    </citation>
    <scope>NUCLEOTIDE SEQUENCE [LARGE SCALE GENOMIC DNA]</scope>
    <source>
        <strain evidence="2 3">CCMP1851</strain>
    </source>
</reference>
<comment type="caution">
    <text evidence="2">The sequence shown here is derived from an EMBL/GenBank/DDBJ whole genome shotgun (WGS) entry which is preliminary data.</text>
</comment>
<dbReference type="Proteomes" id="UP001363151">
    <property type="component" value="Unassembled WGS sequence"/>
</dbReference>
<protein>
    <submittedName>
        <fullName evidence="2">Uncharacterized protein</fullName>
    </submittedName>
</protein>